<proteinExistence type="predicted"/>
<evidence type="ECO:0000256" key="1">
    <source>
        <dbReference type="SAM" id="MobiDB-lite"/>
    </source>
</evidence>
<keyword evidence="3" id="KW-1185">Reference proteome</keyword>
<feature type="compositionally biased region" description="Basic residues" evidence="1">
    <location>
        <begin position="1418"/>
        <end position="1431"/>
    </location>
</feature>
<feature type="region of interest" description="Disordered" evidence="1">
    <location>
        <begin position="1415"/>
        <end position="1454"/>
    </location>
</feature>
<dbReference type="SUPFAM" id="SSF56300">
    <property type="entry name" value="Metallo-dependent phosphatases"/>
    <property type="match status" value="1"/>
</dbReference>
<evidence type="ECO:0000313" key="3">
    <source>
        <dbReference type="Proteomes" id="UP001058860"/>
    </source>
</evidence>
<dbReference type="Proteomes" id="UP001058860">
    <property type="component" value="Chromosome"/>
</dbReference>
<feature type="region of interest" description="Disordered" evidence="1">
    <location>
        <begin position="1269"/>
        <end position="1314"/>
    </location>
</feature>
<dbReference type="InterPro" id="IPR029052">
    <property type="entry name" value="Metallo-depent_PP-like"/>
</dbReference>
<feature type="compositionally biased region" description="Pro residues" evidence="1">
    <location>
        <begin position="1291"/>
        <end position="1300"/>
    </location>
</feature>
<feature type="compositionally biased region" description="Low complexity" evidence="1">
    <location>
        <begin position="1301"/>
        <end position="1314"/>
    </location>
</feature>
<accession>A0ABY5PGH4</accession>
<dbReference type="EMBL" id="CP088295">
    <property type="protein sequence ID" value="UUY03517.1"/>
    <property type="molecule type" value="Genomic_DNA"/>
</dbReference>
<gene>
    <name evidence="2" type="ORF">LRS13_23075</name>
</gene>
<feature type="region of interest" description="Disordered" evidence="1">
    <location>
        <begin position="1330"/>
        <end position="1397"/>
    </location>
</feature>
<dbReference type="SUPFAM" id="SSF63829">
    <property type="entry name" value="Calcium-dependent phosphotriesterase"/>
    <property type="match status" value="1"/>
</dbReference>
<feature type="compositionally biased region" description="Low complexity" evidence="1">
    <location>
        <begin position="1347"/>
        <end position="1359"/>
    </location>
</feature>
<protein>
    <submittedName>
        <fullName evidence="2">Uncharacterized protein</fullName>
    </submittedName>
</protein>
<evidence type="ECO:0000313" key="2">
    <source>
        <dbReference type="EMBL" id="UUY03517.1"/>
    </source>
</evidence>
<sequence>MLAFLAGIAVAWPGDGASQSGFTPSPGWPVAGLPASSVIPLGSAPASAPGEVWGIGNVKRVAGPDGAPVQDAAGLVRQRGDGGWEFVSRVAGTDGKPAAAWPPVRGVGPGRVTERGGVVYAVSDGRIVARNPGGAPTVLTPPDATVLPSGLSMAESSRVTLAAFDGNDKVHVLVAPVGRVEDRVLYHDGAAWTSEMIDLPTGAADFKVGAIAVEPSGQAWLTATAKDGLLLYRRDTSTPGSVTWERVTLTDAKPFVTSAATRPLAFPAEGLTAIAGALWIDARLETSGPSLPVTMRFDTTARRVTRTWCDDAVCDANLGVGLGVPSAPDDEGRVDNTQGGARAGYRSFAWDGAGSGTRVITNPRFAAEPSAPAGAGYAVFDGATFRAVRAGGPRASGVLGDGAFTDARTGWLGQSAFALTRIAPGQLEQRLQAYPLPIARPLLAVVPEPGRSPGDPTAGALAVGDDGRVVRYVPGQGWLSEQLTAGATRATPRLNAVAWPEPSRAYAAGQEGEIWQWRAETGLWERDENAPLDLVGDQYTGLAFEPGNPDRGYAITQAGKIFAYGKSWEPQEVPALKRGSTDQRDELRGIAFAGSEALVAAGSRLLVNRGDGWRVDEQVSTLLREQAVNIAELNAVAGLPDGGAVAAGQNVVIVRDRAGAPWRLADHQLAGDKGVVTAVAATRSGDRVRAVALVTSELDELPFPPVSGTQEPGRPPLIFGSRNPVAFASVFRETESGWIDDERISYVAGSDGGFSDCPSVPDTAHALALDAAGEGWIVGGETGQGSDARCSFVDSTRGTTEDRNIYDTAAVWRYGAAPAPPPAIARQQPALSAGPARLLVGGHAACRGACAESTVPGLAPDRYLAAALDVAAQLHAAAGGPRALLYTGTRVAPSVAGDAAEQSRFAALLGTAAGRIPLFLAPAKTDAGTDATAFSSSFAGLPAPQGQGAMPGPVRTTGVLGGEPAGGARTHYAFDTTGPEGALRIVVVDNSAGSLAASDAHQIPAVGAGGQREWLIATLGQAKAQGIPVVVMGSRPLTQVGATGEDGPAADGADVAQVLLDHGASAYVFDSPEQNVRTRIPQGAPGAIPAFGSGSLGYTVASSESGFALLEVDLARRDPATNRAPVSARLVPVIEDLALDARDGREIRRSSPALFVGLGRRARAGNPGPARVLQRSYAAIPNEECQRTGCPASIDVDYTFTSSNPEVGDFVRADPARPSNPRAVFLDDTNKPVADGRSGLFCAFNPGETRVQVNAGGLSYTTTIKVLAGSPRQPCGTRPVTERQVESAAPGQPPAAPPGLAPQTDANPGGLVAPPPAAIAVPAAIATPAPPALASPPPGGCPPDPSAAPRAAPADCAAGHPDRPDSAPAGRQRRAAVPAGWGDRSRLRGETRGGGSLRAVVGRRQIRAGRIEPLPDRGRRRCAAHRGRRRRVFDCPPPAPSQPPHDRPATGLMADCGQLSASPVLHQTFSERLRNDHAGTFPRP</sequence>
<dbReference type="RefSeq" id="WP_353864021.1">
    <property type="nucleotide sequence ID" value="NZ_CP088295.1"/>
</dbReference>
<reference evidence="3" key="1">
    <citation type="submission" date="2021-11" db="EMBL/GenBank/DDBJ databases">
        <title>Cultivation dependent microbiological survey of springs from the worlds oldest radium mine currently devoted to the extraction of radon-saturated water.</title>
        <authorList>
            <person name="Kapinusova G."/>
            <person name="Smrhova T."/>
            <person name="Strejcek M."/>
            <person name="Suman J."/>
            <person name="Jani K."/>
            <person name="Pajer P."/>
            <person name="Uhlik O."/>
        </authorList>
    </citation>
    <scope>NUCLEOTIDE SEQUENCE [LARGE SCALE GENOMIC DNA]</scope>
    <source>
        <strain evidence="3">J379</strain>
    </source>
</reference>
<feature type="compositionally biased region" description="Pro residues" evidence="1">
    <location>
        <begin position="1330"/>
        <end position="1346"/>
    </location>
</feature>
<organism evidence="2 3">
    <name type="scientific">Svornostia abyssi</name>
    <dbReference type="NCBI Taxonomy" id="2898438"/>
    <lineage>
        <taxon>Bacteria</taxon>
        <taxon>Bacillati</taxon>
        <taxon>Actinomycetota</taxon>
        <taxon>Thermoleophilia</taxon>
        <taxon>Solirubrobacterales</taxon>
        <taxon>Baekduiaceae</taxon>
        <taxon>Svornostia</taxon>
    </lineage>
</organism>
<name>A0ABY5PGH4_9ACTN</name>